<feature type="non-terminal residue" evidence="1">
    <location>
        <position position="56"/>
    </location>
</feature>
<dbReference type="EMBL" id="UINC01152067">
    <property type="protein sequence ID" value="SVD46044.1"/>
    <property type="molecule type" value="Genomic_DNA"/>
</dbReference>
<sequence length="56" mass="6241">MIANNINPPTSTKNFFLNKDCKSANTSSGYKKGAPSHFYILFIYTYLHGLEKVPAS</sequence>
<organism evidence="1">
    <name type="scientific">marine metagenome</name>
    <dbReference type="NCBI Taxonomy" id="408172"/>
    <lineage>
        <taxon>unclassified sequences</taxon>
        <taxon>metagenomes</taxon>
        <taxon>ecological metagenomes</taxon>
    </lineage>
</organism>
<proteinExistence type="predicted"/>
<accession>A0A382VHS7</accession>
<dbReference type="AlphaFoldDB" id="A0A382VHS7"/>
<evidence type="ECO:0000313" key="1">
    <source>
        <dbReference type="EMBL" id="SVD46044.1"/>
    </source>
</evidence>
<gene>
    <name evidence="1" type="ORF">METZ01_LOCUS398898</name>
</gene>
<reference evidence="1" key="1">
    <citation type="submission" date="2018-05" db="EMBL/GenBank/DDBJ databases">
        <authorList>
            <person name="Lanie J.A."/>
            <person name="Ng W.-L."/>
            <person name="Kazmierczak K.M."/>
            <person name="Andrzejewski T.M."/>
            <person name="Davidsen T.M."/>
            <person name="Wayne K.J."/>
            <person name="Tettelin H."/>
            <person name="Glass J.I."/>
            <person name="Rusch D."/>
            <person name="Podicherti R."/>
            <person name="Tsui H.-C.T."/>
            <person name="Winkler M.E."/>
        </authorList>
    </citation>
    <scope>NUCLEOTIDE SEQUENCE</scope>
</reference>
<name>A0A382VHS7_9ZZZZ</name>
<protein>
    <submittedName>
        <fullName evidence="1">Uncharacterized protein</fullName>
    </submittedName>
</protein>